<dbReference type="Proteomes" id="UP000054498">
    <property type="component" value="Unassembled WGS sequence"/>
</dbReference>
<evidence type="ECO:0000256" key="1">
    <source>
        <dbReference type="SAM" id="MobiDB-lite"/>
    </source>
</evidence>
<organism evidence="2 3">
    <name type="scientific">Monoraphidium neglectum</name>
    <dbReference type="NCBI Taxonomy" id="145388"/>
    <lineage>
        <taxon>Eukaryota</taxon>
        <taxon>Viridiplantae</taxon>
        <taxon>Chlorophyta</taxon>
        <taxon>core chlorophytes</taxon>
        <taxon>Chlorophyceae</taxon>
        <taxon>CS clade</taxon>
        <taxon>Sphaeropleales</taxon>
        <taxon>Selenastraceae</taxon>
        <taxon>Monoraphidium</taxon>
    </lineage>
</organism>
<feature type="region of interest" description="Disordered" evidence="1">
    <location>
        <begin position="1"/>
        <end position="32"/>
    </location>
</feature>
<protein>
    <submittedName>
        <fullName evidence="2">Uncharacterized protein</fullName>
    </submittedName>
</protein>
<evidence type="ECO:0000313" key="2">
    <source>
        <dbReference type="EMBL" id="KIZ05192.1"/>
    </source>
</evidence>
<name>A0A0D2MXX0_9CHLO</name>
<keyword evidence="3" id="KW-1185">Reference proteome</keyword>
<dbReference type="RefSeq" id="XP_013904211.1">
    <property type="nucleotide sequence ID" value="XM_014048757.1"/>
</dbReference>
<accession>A0A0D2MXX0</accession>
<sequence>MSLDTALRRAASGLQTTDAEADAHNSGLDGLPPQFEELQLEELDRLAASPGAHVSPEVVLELAQALAAAPLGANTARRAGSSNALAWLSVQPRLASAAATPATIRALAEAVAAAGRAAAAAPPWETCTDAPAAVCPRCHPHGPHVTLAKHAALLGGALMGRKLPDPELFVVVLQVPEALSGLLRAALIDKPFRFEPLGMIALFLAHADRARATELAAATAATVLQERAGHLLWSAFAARLAAATGAGLRDPEGLETAALVAATQISLNLEARGLLCKDLASHAPALRQILSALTDRVGPGGGGCSSWDGGDEDTVSCCLKLLQGAAAADPDATLAAAGPAGALEAPLLAVLAGAPALLEAGHKSTCPALAVTVLLEVVCHGAASSAAGPPRALSAPGFAAAVAAALCAAWGAEGQERDSHRAHLMYMTAALVRLCAAADSSGLWALELAAPRHGALRALLVDAAGGGPAVFAAPGRGDSGDPRGELRSIDPSSLSAQVADTLAAIAYALKDPFNVAAAAPAAARDAAAAALPPDDELRALVWGGLAAAGPEGLARARAVALSSTAAQYDLAATPGALTWLAASAMDGAGDPGPAGSMSGEALQVLHVLSGDDPSQPPERGCVPCTDVSISQTQGGFNFEKCGACGIPS</sequence>
<reference evidence="2 3" key="1">
    <citation type="journal article" date="2013" name="BMC Genomics">
        <title>Reconstruction of the lipid metabolism for the microalga Monoraphidium neglectum from its genome sequence reveals characteristics suitable for biofuel production.</title>
        <authorList>
            <person name="Bogen C."/>
            <person name="Al-Dilaimi A."/>
            <person name="Albersmeier A."/>
            <person name="Wichmann J."/>
            <person name="Grundmann M."/>
            <person name="Rupp O."/>
            <person name="Lauersen K.J."/>
            <person name="Blifernez-Klassen O."/>
            <person name="Kalinowski J."/>
            <person name="Goesmann A."/>
            <person name="Mussgnug J.H."/>
            <person name="Kruse O."/>
        </authorList>
    </citation>
    <scope>NUCLEOTIDE SEQUENCE [LARGE SCALE GENOMIC DNA]</scope>
    <source>
        <strain evidence="2 3">SAG 48.87</strain>
    </source>
</reference>
<dbReference type="EMBL" id="KK100543">
    <property type="protein sequence ID" value="KIZ05192.1"/>
    <property type="molecule type" value="Genomic_DNA"/>
</dbReference>
<gene>
    <name evidence="2" type="ORF">MNEG_2770</name>
</gene>
<dbReference type="KEGG" id="mng:MNEG_2770"/>
<dbReference type="AlphaFoldDB" id="A0A0D2MXX0"/>
<evidence type="ECO:0000313" key="3">
    <source>
        <dbReference type="Proteomes" id="UP000054498"/>
    </source>
</evidence>
<proteinExistence type="predicted"/>
<dbReference type="GeneID" id="25735648"/>